<sequence length="136" mass="15358">SQMSIAEFSLLDPEDRESRAGDAGPAISGSRSIVERLSTFCLPIKVVAFSYLLIMFISCFLAFPFVVEYFSQSYKAPYVAVLCFLPIPFLIVGFVAVRKEHLGMATVFEGYMVFLTVITLLFWSLLTIRMVHFYLS</sequence>
<feature type="transmembrane region" description="Helical" evidence="1">
    <location>
        <begin position="78"/>
        <end position="98"/>
    </location>
</feature>
<evidence type="ECO:0000313" key="2">
    <source>
        <dbReference type="EMBL" id="GMR33576.1"/>
    </source>
</evidence>
<evidence type="ECO:0000313" key="3">
    <source>
        <dbReference type="Proteomes" id="UP001328107"/>
    </source>
</evidence>
<evidence type="ECO:0000256" key="1">
    <source>
        <dbReference type="SAM" id="Phobius"/>
    </source>
</evidence>
<protein>
    <submittedName>
        <fullName evidence="2">Uncharacterized protein</fullName>
    </submittedName>
</protein>
<comment type="caution">
    <text evidence="2">The sequence shown here is derived from an EMBL/GenBank/DDBJ whole genome shotgun (WGS) entry which is preliminary data.</text>
</comment>
<proteinExistence type="predicted"/>
<keyword evidence="1" id="KW-0812">Transmembrane</keyword>
<dbReference type="EMBL" id="BTRK01000001">
    <property type="protein sequence ID" value="GMR33576.1"/>
    <property type="molecule type" value="Genomic_DNA"/>
</dbReference>
<feature type="non-terminal residue" evidence="2">
    <location>
        <position position="1"/>
    </location>
</feature>
<keyword evidence="1" id="KW-0472">Membrane</keyword>
<feature type="transmembrane region" description="Helical" evidence="1">
    <location>
        <begin position="110"/>
        <end position="135"/>
    </location>
</feature>
<keyword evidence="1" id="KW-1133">Transmembrane helix</keyword>
<reference evidence="3" key="1">
    <citation type="submission" date="2022-10" db="EMBL/GenBank/DDBJ databases">
        <title>Genome assembly of Pristionchus species.</title>
        <authorList>
            <person name="Yoshida K."/>
            <person name="Sommer R.J."/>
        </authorList>
    </citation>
    <scope>NUCLEOTIDE SEQUENCE [LARGE SCALE GENOMIC DNA]</scope>
    <source>
        <strain evidence="3">RS5460</strain>
    </source>
</reference>
<organism evidence="2 3">
    <name type="scientific">Pristionchus mayeri</name>
    <dbReference type="NCBI Taxonomy" id="1317129"/>
    <lineage>
        <taxon>Eukaryota</taxon>
        <taxon>Metazoa</taxon>
        <taxon>Ecdysozoa</taxon>
        <taxon>Nematoda</taxon>
        <taxon>Chromadorea</taxon>
        <taxon>Rhabditida</taxon>
        <taxon>Rhabditina</taxon>
        <taxon>Diplogasteromorpha</taxon>
        <taxon>Diplogasteroidea</taxon>
        <taxon>Neodiplogasteridae</taxon>
        <taxon>Pristionchus</taxon>
    </lineage>
</organism>
<accession>A0AAN5C9Y4</accession>
<dbReference type="AlphaFoldDB" id="A0AAN5C9Y4"/>
<name>A0AAN5C9Y4_9BILA</name>
<keyword evidence="3" id="KW-1185">Reference proteome</keyword>
<gene>
    <name evidence="2" type="ORF">PMAYCL1PPCAC_03771</name>
</gene>
<dbReference type="Proteomes" id="UP001328107">
    <property type="component" value="Unassembled WGS sequence"/>
</dbReference>
<feature type="non-terminal residue" evidence="2">
    <location>
        <position position="136"/>
    </location>
</feature>
<feature type="transmembrane region" description="Helical" evidence="1">
    <location>
        <begin position="46"/>
        <end position="66"/>
    </location>
</feature>